<evidence type="ECO:0000256" key="7">
    <source>
        <dbReference type="ARBA" id="ARBA00023136"/>
    </source>
</evidence>
<dbReference type="SUPFAM" id="SSF82714">
    <property type="entry name" value="Multidrug efflux transporter AcrB TolC docking domain, DN and DC subdomains"/>
    <property type="match status" value="2"/>
</dbReference>
<protein>
    <submittedName>
        <fullName evidence="9">CusA/CzcA family heavy metal efflux RND transporter</fullName>
    </submittedName>
</protein>
<dbReference type="GO" id="GO:0042910">
    <property type="term" value="F:xenobiotic transmembrane transporter activity"/>
    <property type="evidence" value="ECO:0007669"/>
    <property type="project" value="TreeGrafter"/>
</dbReference>
<keyword evidence="7 8" id="KW-0472">Membrane</keyword>
<proteinExistence type="inferred from homology"/>
<sequence>MIEAIIRWSVINRFFVLLATVMIVGMGSYALKHTPVDAIPDLSDVQVIIKTSYPGQAPQVVEDQVTYPLTTAMLSVPGAVTVRGYSFFGDSYVYVIFDEKTDLYWARSRVLEYLSQVAATLPPNANPQLGPDATGVGWIYLYALVDRSGRHDISQLRTLQDWFLKFELQTVPGVSEVASIGGMVKQYQVKVNPDKLRAFGIPLSHIQLAIRQGNQEVGASVVEMAEAEYMVRATGYIQGSEDLGNVPLGVNENGTPLLLKDVADIAIGPQMRRGIAEFNGEGETVGGVVVMRFGENAQKTIEGVKEKLEQLKKGLPEGVELIPVYDRSALIERAVDNLWEKLAEELIMVALVCIVFLLHVRSSLVAIVSLPIGILVAFIIMHWQGLNANIMSLGGIAIAIGAMIDGAIVLIENMHKHMERTPLTNENRWKVVADSASEVGPALFFSLLIITVSFIPVFTLEAQEGRMFAPLAFTKTYAMAASAALAITLVPVLMGYFIRGKVIAERKNPINASMIWLYRPAIRILLTYPKATVMTALVITAVGLLPVNKIGSEFMPPLDEGDLMYMPTTYPGISIGKARQLLQQTDKLIRTLPEVENVFGKVGRAETATDPAPLTMIETFIQLKPKDQWRPGVTPETLKSELDSLVKLPGVTNAWVMPIKTRIDMLATGIKTPVGIKVAGPDLNVIQDIGQQLETIVAGVPGTASVYSERVAGGRYLKVDIQREKAARYGLNIVDVQQVVATAIGGMNVSQTVEGLERYPINLRYPQDYRDSPESLSLLPIITPSGQRVSLADVANVYIEQGPPGIKSENARLNGWVFIDIEDVDVGTYVDRARETVAAELDLPAGYSIGWAGQYEYMQRAKEKLTYVVPLTLMIIIVLLYMNFRSVAEVLMIMVTLPLAMVGGVLLMWFEGFNFSVAAAVGFIALAGVAAETGVIMLQYLKQSYQQSLVTDDGGDEPEARLRNAIINGASLRVRPVMMTAIATIVGLIPVMFGGGTGSEVMSRIAAPMVGGMITAVLLTLFVLPVIYFLSLRYWGKRCGL</sequence>
<organism evidence="9 10">
    <name type="scientific">Ketobacter alkanivorans</name>
    <dbReference type="NCBI Taxonomy" id="1917421"/>
    <lineage>
        <taxon>Bacteria</taxon>
        <taxon>Pseudomonadati</taxon>
        <taxon>Pseudomonadota</taxon>
        <taxon>Gammaproteobacteria</taxon>
        <taxon>Pseudomonadales</taxon>
        <taxon>Ketobacteraceae</taxon>
        <taxon>Ketobacter</taxon>
    </lineage>
</organism>
<dbReference type="AlphaFoldDB" id="A0A2K9LN13"/>
<dbReference type="GO" id="GO:0008324">
    <property type="term" value="F:monoatomic cation transmembrane transporter activity"/>
    <property type="evidence" value="ECO:0007669"/>
    <property type="project" value="InterPro"/>
</dbReference>
<dbReference type="Gene3D" id="3.30.70.1430">
    <property type="entry name" value="Multidrug efflux transporter AcrB pore domain"/>
    <property type="match status" value="2"/>
</dbReference>
<evidence type="ECO:0000256" key="6">
    <source>
        <dbReference type="ARBA" id="ARBA00022989"/>
    </source>
</evidence>
<dbReference type="OrthoDB" id="9758757at2"/>
<dbReference type="InterPro" id="IPR027463">
    <property type="entry name" value="AcrB_DN_DC_subdom"/>
</dbReference>
<evidence type="ECO:0000313" key="10">
    <source>
        <dbReference type="Proteomes" id="UP000235116"/>
    </source>
</evidence>
<dbReference type="SUPFAM" id="SSF82866">
    <property type="entry name" value="Multidrug efflux transporter AcrB transmembrane domain"/>
    <property type="match status" value="2"/>
</dbReference>
<evidence type="ECO:0000256" key="5">
    <source>
        <dbReference type="ARBA" id="ARBA00022692"/>
    </source>
</evidence>
<dbReference type="SUPFAM" id="SSF82693">
    <property type="entry name" value="Multidrug efflux transporter AcrB pore domain, PN1, PN2, PC1 and PC2 subdomains"/>
    <property type="match status" value="2"/>
</dbReference>
<dbReference type="EMBL" id="CP022684">
    <property type="protein sequence ID" value="AUM12184.1"/>
    <property type="molecule type" value="Genomic_DNA"/>
</dbReference>
<evidence type="ECO:0000256" key="3">
    <source>
        <dbReference type="ARBA" id="ARBA00022448"/>
    </source>
</evidence>
<feature type="transmembrane region" description="Helical" evidence="8">
    <location>
        <begin position="916"/>
        <end position="938"/>
    </location>
</feature>
<feature type="transmembrane region" description="Helical" evidence="8">
    <location>
        <begin position="1005"/>
        <end position="1030"/>
    </location>
</feature>
<dbReference type="Gene3D" id="3.30.70.1320">
    <property type="entry name" value="Multidrug efflux transporter AcrB pore domain like"/>
    <property type="match status" value="1"/>
</dbReference>
<dbReference type="GO" id="GO:0005886">
    <property type="term" value="C:plasma membrane"/>
    <property type="evidence" value="ECO:0007669"/>
    <property type="project" value="UniProtKB-SubCell"/>
</dbReference>
<dbReference type="Gene3D" id="3.30.70.1440">
    <property type="entry name" value="Multidrug efflux transporter AcrB pore domain"/>
    <property type="match status" value="1"/>
</dbReference>
<feature type="transmembrane region" description="Helical" evidence="8">
    <location>
        <begin position="891"/>
        <end position="910"/>
    </location>
</feature>
<dbReference type="PRINTS" id="PR00702">
    <property type="entry name" value="ACRIFLAVINRP"/>
</dbReference>
<feature type="transmembrane region" description="Helical" evidence="8">
    <location>
        <begin position="364"/>
        <end position="384"/>
    </location>
</feature>
<dbReference type="InterPro" id="IPR004763">
    <property type="entry name" value="CusA-like"/>
</dbReference>
<keyword evidence="10" id="KW-1185">Reference proteome</keyword>
<dbReference type="PANTHER" id="PTHR32063:SF19">
    <property type="entry name" value="CATION EFFLUX SYSTEM PROTEIN CUSA"/>
    <property type="match status" value="1"/>
</dbReference>
<feature type="transmembrane region" description="Helical" evidence="8">
    <location>
        <begin position="431"/>
        <end position="457"/>
    </location>
</feature>
<feature type="transmembrane region" description="Helical" evidence="8">
    <location>
        <begin position="12"/>
        <end position="31"/>
    </location>
</feature>
<feature type="transmembrane region" description="Helical" evidence="8">
    <location>
        <begin position="972"/>
        <end position="993"/>
    </location>
</feature>
<evidence type="ECO:0000256" key="1">
    <source>
        <dbReference type="ARBA" id="ARBA00004651"/>
    </source>
</evidence>
<gene>
    <name evidence="9" type="ORF">Kalk_07070</name>
</gene>
<accession>A0A2K9LN13</accession>
<reference evidence="10" key="1">
    <citation type="submission" date="2017-08" db="EMBL/GenBank/DDBJ databases">
        <title>Direct submision.</title>
        <authorList>
            <person name="Kim S.-J."/>
            <person name="Rhee S.-K."/>
        </authorList>
    </citation>
    <scope>NUCLEOTIDE SEQUENCE [LARGE SCALE GENOMIC DNA]</scope>
    <source>
        <strain evidence="10">GI5</strain>
    </source>
</reference>
<dbReference type="InterPro" id="IPR001036">
    <property type="entry name" value="Acrflvin-R"/>
</dbReference>
<keyword evidence="5 8" id="KW-0812">Transmembrane</keyword>
<keyword evidence="4" id="KW-1003">Cell membrane</keyword>
<comment type="similarity">
    <text evidence="2">Belongs to the resistance-nodulation-cell division (RND) (TC 2.A.6) family.</text>
</comment>
<dbReference type="RefSeq" id="WP_101893520.1">
    <property type="nucleotide sequence ID" value="NZ_CP022684.1"/>
</dbReference>
<dbReference type="Gene3D" id="1.20.1640.10">
    <property type="entry name" value="Multidrug efflux transporter AcrB transmembrane domain"/>
    <property type="match status" value="2"/>
</dbReference>
<feature type="transmembrane region" description="Helical" evidence="8">
    <location>
        <begin position="390"/>
        <end position="411"/>
    </location>
</feature>
<dbReference type="Gene3D" id="3.30.2090.10">
    <property type="entry name" value="Multidrug efflux transporter AcrB TolC docking domain, DN and DC subdomains"/>
    <property type="match status" value="2"/>
</dbReference>
<dbReference type="PANTHER" id="PTHR32063">
    <property type="match status" value="1"/>
</dbReference>
<dbReference type="NCBIfam" id="TIGR00914">
    <property type="entry name" value="2A0601"/>
    <property type="match status" value="1"/>
</dbReference>
<feature type="transmembrane region" description="Helical" evidence="8">
    <location>
        <begin position="524"/>
        <end position="547"/>
    </location>
</feature>
<comment type="subcellular location">
    <subcellularLocation>
        <location evidence="1">Cell membrane</location>
        <topology evidence="1">Multi-pass membrane protein</topology>
    </subcellularLocation>
</comment>
<evidence type="ECO:0000256" key="8">
    <source>
        <dbReference type="SAM" id="Phobius"/>
    </source>
</evidence>
<name>A0A2K9LN13_9GAMM</name>
<keyword evidence="6 8" id="KW-1133">Transmembrane helix</keyword>
<dbReference type="Pfam" id="PF00873">
    <property type="entry name" value="ACR_tran"/>
    <property type="match status" value="1"/>
</dbReference>
<feature type="transmembrane region" description="Helical" evidence="8">
    <location>
        <begin position="865"/>
        <end position="884"/>
    </location>
</feature>
<dbReference type="Proteomes" id="UP000235116">
    <property type="component" value="Chromosome"/>
</dbReference>
<evidence type="ECO:0000313" key="9">
    <source>
        <dbReference type="EMBL" id="AUM12184.1"/>
    </source>
</evidence>
<evidence type="ECO:0000256" key="2">
    <source>
        <dbReference type="ARBA" id="ARBA00010942"/>
    </source>
</evidence>
<keyword evidence="3" id="KW-0813">Transport</keyword>
<evidence type="ECO:0000256" key="4">
    <source>
        <dbReference type="ARBA" id="ARBA00022475"/>
    </source>
</evidence>
<dbReference type="KEGG" id="kak:Kalk_07070"/>
<feature type="transmembrane region" description="Helical" evidence="8">
    <location>
        <begin position="477"/>
        <end position="498"/>
    </location>
</feature>